<feature type="domain" description="HNH nuclease" evidence="2">
    <location>
        <begin position="241"/>
        <end position="317"/>
    </location>
</feature>
<dbReference type="AlphaFoldDB" id="A0A8H3W006"/>
<accession>A0A8H3W006</accession>
<comment type="caution">
    <text evidence="3">The sequence shown here is derived from an EMBL/GenBank/DDBJ whole genome shotgun (WGS) entry which is preliminary data.</text>
</comment>
<evidence type="ECO:0000259" key="2">
    <source>
        <dbReference type="Pfam" id="PF13391"/>
    </source>
</evidence>
<feature type="compositionally biased region" description="Polar residues" evidence="1">
    <location>
        <begin position="207"/>
        <end position="218"/>
    </location>
</feature>
<dbReference type="InterPro" id="IPR003615">
    <property type="entry name" value="HNH_nuc"/>
</dbReference>
<gene>
    <name evidence="3" type="ORF">GQ607_014746</name>
</gene>
<dbReference type="EMBL" id="WOWK01000117">
    <property type="protein sequence ID" value="KAF0318049.1"/>
    <property type="molecule type" value="Genomic_DNA"/>
</dbReference>
<keyword evidence="4" id="KW-1185">Reference proteome</keyword>
<feature type="region of interest" description="Disordered" evidence="1">
    <location>
        <begin position="473"/>
        <end position="495"/>
    </location>
</feature>
<sequence length="495" mass="55793">MPNFNPAALTDRRNDVFRGYTEFFESQPGDKSQSLRLDVLDNLLRLFKDSNMNDVYLQETADFLSHPWPKLQQNISHLLQVEERLELMREIKSSAVIQQYLHGWNTPCNSANVWAVFMSATIYELRAFRDRMAQQTLPAVPMMFNTLDEQVPLAIRVGLNKLRMSSKPDSPEEETPETSRERKLPRTGQTMDSSAATSFSACSTRSQSSRPDTPTTPNKSKKPERDQTQAELAKKRDNYRCVVLGTSDGQGAHIFAFGAIKHRHRLAKPLDTLAVVYGAEKIAAFKTAIDGNLDTVVNIVTLNYILHHRWDKAQIGLQPIEKLWNGLRLRLHVFQDSKLRKDKAGNCEFNWKRDMMFDLDPNDVFKPFLEADGQDFDIRLMSSTTQRIVRSGDEITITAEDPAHAPNWDLFDLNWRLCLMAALLGAGEVPEQIIPEPVQGPDGQMAPTDQDLDTDTVINTVIYRLENLTNASAPSAAEDHVRGAQPDGANNGRAG</sequence>
<feature type="region of interest" description="Disordered" evidence="1">
    <location>
        <begin position="162"/>
        <end position="232"/>
    </location>
</feature>
<proteinExistence type="predicted"/>
<name>A0A8H3W006_9PEZI</name>
<evidence type="ECO:0000313" key="3">
    <source>
        <dbReference type="EMBL" id="KAF0318049.1"/>
    </source>
</evidence>
<evidence type="ECO:0000313" key="4">
    <source>
        <dbReference type="Proteomes" id="UP000434172"/>
    </source>
</evidence>
<protein>
    <submittedName>
        <fullName evidence="3">Integral membrane protein</fullName>
    </submittedName>
</protein>
<reference evidence="3 4" key="1">
    <citation type="submission" date="2019-12" db="EMBL/GenBank/DDBJ databases">
        <title>A genome sequence resource for the geographically widespread anthracnose pathogen Colletotrichum asianum.</title>
        <authorList>
            <person name="Meng Y."/>
        </authorList>
    </citation>
    <scope>NUCLEOTIDE SEQUENCE [LARGE SCALE GENOMIC DNA]</scope>
    <source>
        <strain evidence="3 4">ICMP 18580</strain>
    </source>
</reference>
<organism evidence="3 4">
    <name type="scientific">Colletotrichum asianum</name>
    <dbReference type="NCBI Taxonomy" id="702518"/>
    <lineage>
        <taxon>Eukaryota</taxon>
        <taxon>Fungi</taxon>
        <taxon>Dikarya</taxon>
        <taxon>Ascomycota</taxon>
        <taxon>Pezizomycotina</taxon>
        <taxon>Sordariomycetes</taxon>
        <taxon>Hypocreomycetidae</taxon>
        <taxon>Glomerellales</taxon>
        <taxon>Glomerellaceae</taxon>
        <taxon>Colletotrichum</taxon>
        <taxon>Colletotrichum gloeosporioides species complex</taxon>
    </lineage>
</organism>
<evidence type="ECO:0000256" key="1">
    <source>
        <dbReference type="SAM" id="MobiDB-lite"/>
    </source>
</evidence>
<dbReference type="Pfam" id="PF13391">
    <property type="entry name" value="HNH_2"/>
    <property type="match status" value="1"/>
</dbReference>
<dbReference type="Proteomes" id="UP000434172">
    <property type="component" value="Unassembled WGS sequence"/>
</dbReference>
<dbReference type="OrthoDB" id="4796901at2759"/>
<feature type="compositionally biased region" description="Low complexity" evidence="1">
    <location>
        <begin position="193"/>
        <end position="206"/>
    </location>
</feature>
<feature type="compositionally biased region" description="Basic and acidic residues" evidence="1">
    <location>
        <begin position="221"/>
        <end position="232"/>
    </location>
</feature>